<accession>A0A1I4VE25</accession>
<sequence>MSIFTFHSQVMQDYADFVRSFVNIADDRLREFVRQLLEEEQRLWPEPLVQLSPAYRRDVTVKELAHKAVLHPETARIFRRADGLTFRLYRHQVEAIRKAVAGESFVLTSGTGSGKTFAYFIPIVDTVVRQADMPGPVAIIVYPMNALVNSQLQALKDLQQRYESRTGRSFPVRFARYTGETPEQEREAIRRQPPHILLTNYVMAELMLVRPEDRPLIEPRPDVPLFLVFDELHTYRGRQGADVAMLVRRLKARLERRRVVHIGTSATLVAHPDATPEERRQVVAEFVGRFFGISMEPDQVIEETLEPATEGGPPSIAELRAALNGPLPEQPDLETLRRHPLARWLEYALGIEPEGEGRYRRRAPRALSEVAGEPASQICLPEDQCRRALEAFLNLAAALNQELTRQGQEPFFAFKLHQFISQGRAVYATLEPPERRAFSAEGQVAAERPLYPLRFCRICGQEYYWVLRDNMQGRFLPHPTGGDVEEGLQPGYLTFFEEWDESQIPEEWLDARGRVSATWRGRVPQRVWVQPDGTIAPDAVEGAAPVWWQPRKFWLCLRCGEYYTEREAEFTKLSPLSSEGRSSATTVLATAALSHATASQVVRDKLLTFTDSRQDASLQAGHFNDFVHMAVLRAGLYRALQANRELRFHNVAEETVNHMGLEIQDIARERFLDPTSKVAREVWETFRDLTEYRLYMDLRRGWRVLQPNLEDVGLLRIAYDGLDELCGQDHLWQEVPVLSEASPDDRLRITRAFLDYIRKRLAIDVRTLEAEFLRRLARRAQQYLNEFWGLDPDTEYLREAAVCVRPTDQAGSKPRDGYIYSMTARSPVGRFLQNELTPEDFDAFMAAFLDILVRHGFLRRAVGDDGWERYRLDAARMVWQLGDGTSPPPDPVYSRRGRELSAPANPFFQRFYSTAGPELRTLEAREHTAQVVTPGERERRERRFRWLPEDQTNPELGRRLPYLVCSPTMELGIDIADLDTVHMRNVPPTPANYAQRSGRAGRQGQPGLIFTYCVAGSSHDQYFFHQRAEMVAGAVRAPRLDLTNETLIRAHAQAEWLAEVGLPLRQSIEEVVDTETYPDLTLRLHAKHSLHLGKERCGRLRDRLERILSPDRDLLVQSGWFDDQWLGRVLDEAPEHFDQAFDRWRELFRIATQELEHAQQEMYRARTKEAQDEARRRQTEALRQRNLLLQIDVAREESDFYPYRYLASEGFLPGYNFPALPVRAWVPRGEGEFISRPRHLAIREFAPHNIVYHEGAKWQVRAFMPPPGGLEERRRMIRLCFTCGAFAETGMERCPLCNTLFEGVNSEAMLLLDLPNVRLVRRERITCNEEERVRMGYDLVVTYQFARSGVGPRTLEADVVVGGQPLFHLTYAPAATLLYINRGWRGRPVGFVVDLASGDLLTDNEAEREARAPRRGGPPSQSANRERLALSTWETQNVLLVRPHDPTLWKDPRVEASLTYALKRGIEQAYQLEEQELGVERVGQDAHRAILFYEAAEGGLGVLRRFVEERNAMALVAQEALQICHFDLQGNDRKPECREACYECLLSYTNQREALHLNRRLVRDLFTHLLNAEIRPRTGNVSWEDHLAYLQSCTQSEFERAFLNFLAEHGYRLPDDAQKSFQDPRCIADFFYQPNVVVFCDGPPHDSGYQRRVDETTRKALVARGYRVIVIRWGEDLAAQVGQYPDVFASG</sequence>
<dbReference type="InterPro" id="IPR018973">
    <property type="entry name" value="MZB"/>
</dbReference>
<evidence type="ECO:0000313" key="6">
    <source>
        <dbReference type="EMBL" id="SFM99360.1"/>
    </source>
</evidence>
<dbReference type="SMART" id="SM00490">
    <property type="entry name" value="HELICc"/>
    <property type="match status" value="1"/>
</dbReference>
<dbReference type="STRING" id="39841.SAMN05660836_02239"/>
<dbReference type="SUPFAM" id="SSF52540">
    <property type="entry name" value="P-loop containing nucleoside triphosphate hydrolases"/>
    <property type="match status" value="2"/>
</dbReference>
<proteinExistence type="predicted"/>
<dbReference type="GO" id="GO:0005524">
    <property type="term" value="F:ATP binding"/>
    <property type="evidence" value="ECO:0007669"/>
    <property type="project" value="UniProtKB-KW"/>
</dbReference>
<dbReference type="InterPro" id="IPR011545">
    <property type="entry name" value="DEAD/DEAH_box_helicase_dom"/>
</dbReference>
<dbReference type="PROSITE" id="PS51194">
    <property type="entry name" value="HELICASE_CTER"/>
    <property type="match status" value="1"/>
</dbReference>
<feature type="domain" description="Helicase ATP-binding" evidence="4">
    <location>
        <begin position="96"/>
        <end position="286"/>
    </location>
</feature>
<dbReference type="GO" id="GO:0003677">
    <property type="term" value="F:DNA binding"/>
    <property type="evidence" value="ECO:0007669"/>
    <property type="project" value="TreeGrafter"/>
</dbReference>
<dbReference type="OrthoDB" id="9815222at2"/>
<dbReference type="RefSeq" id="WP_093395853.1">
    <property type="nucleotide sequence ID" value="NZ_FOUU01000009.1"/>
</dbReference>
<gene>
    <name evidence="6" type="ORF">SAMN05660836_02239</name>
</gene>
<dbReference type="Proteomes" id="UP000199611">
    <property type="component" value="Unassembled WGS sequence"/>
</dbReference>
<dbReference type="PANTHER" id="PTHR47962">
    <property type="entry name" value="ATP-DEPENDENT HELICASE LHR-RELATED-RELATED"/>
    <property type="match status" value="1"/>
</dbReference>
<protein>
    <submittedName>
        <fullName evidence="6">ATP-dependent helicase YprA, contains C-terminal metal-binding DUF1998 domain</fullName>
    </submittedName>
</protein>
<dbReference type="Pfam" id="PF00270">
    <property type="entry name" value="DEAD"/>
    <property type="match status" value="1"/>
</dbReference>
<feature type="domain" description="Helicase C-terminal" evidence="5">
    <location>
        <begin position="888"/>
        <end position="1048"/>
    </location>
</feature>
<evidence type="ECO:0000259" key="4">
    <source>
        <dbReference type="PROSITE" id="PS51192"/>
    </source>
</evidence>
<evidence type="ECO:0000259" key="5">
    <source>
        <dbReference type="PROSITE" id="PS51194"/>
    </source>
</evidence>
<evidence type="ECO:0000256" key="1">
    <source>
        <dbReference type="ARBA" id="ARBA00022741"/>
    </source>
</evidence>
<dbReference type="InterPro" id="IPR027417">
    <property type="entry name" value="P-loop_NTPase"/>
</dbReference>
<dbReference type="Gene3D" id="3.40.960.10">
    <property type="entry name" value="VSR Endonuclease"/>
    <property type="match status" value="1"/>
</dbReference>
<reference evidence="7" key="1">
    <citation type="submission" date="2016-10" db="EMBL/GenBank/DDBJ databases">
        <authorList>
            <person name="Varghese N."/>
            <person name="Submissions S."/>
        </authorList>
    </citation>
    <scope>NUCLEOTIDE SEQUENCE [LARGE SCALE GENOMIC DNA]</scope>
    <source>
        <strain evidence="7">DSM 9990</strain>
    </source>
</reference>
<dbReference type="InterPro" id="IPR001650">
    <property type="entry name" value="Helicase_C-like"/>
</dbReference>
<dbReference type="PROSITE" id="PS51192">
    <property type="entry name" value="HELICASE_ATP_BIND_1"/>
    <property type="match status" value="1"/>
</dbReference>
<dbReference type="InterPro" id="IPR052511">
    <property type="entry name" value="ATP-dep_Helicase"/>
</dbReference>
<evidence type="ECO:0000256" key="2">
    <source>
        <dbReference type="ARBA" id="ARBA00022840"/>
    </source>
</evidence>
<dbReference type="Pfam" id="PF00271">
    <property type="entry name" value="Helicase_C"/>
    <property type="match status" value="1"/>
</dbReference>
<dbReference type="SMART" id="SM00487">
    <property type="entry name" value="DEXDc"/>
    <property type="match status" value="1"/>
</dbReference>
<dbReference type="Pfam" id="PF09369">
    <property type="entry name" value="MZB"/>
    <property type="match status" value="1"/>
</dbReference>
<dbReference type="GO" id="GO:0004386">
    <property type="term" value="F:helicase activity"/>
    <property type="evidence" value="ECO:0007669"/>
    <property type="project" value="UniProtKB-KW"/>
</dbReference>
<dbReference type="Gene3D" id="3.40.50.300">
    <property type="entry name" value="P-loop containing nucleotide triphosphate hydrolases"/>
    <property type="match status" value="2"/>
</dbReference>
<feature type="region of interest" description="Disordered" evidence="3">
    <location>
        <begin position="1404"/>
        <end position="1425"/>
    </location>
</feature>
<evidence type="ECO:0000313" key="7">
    <source>
        <dbReference type="Proteomes" id="UP000199611"/>
    </source>
</evidence>
<dbReference type="InterPro" id="IPR014001">
    <property type="entry name" value="Helicase_ATP-bd"/>
</dbReference>
<keyword evidence="7" id="KW-1185">Reference proteome</keyword>
<dbReference type="EMBL" id="FOUU01000009">
    <property type="protein sequence ID" value="SFM99360.1"/>
    <property type="molecule type" value="Genomic_DNA"/>
</dbReference>
<name>A0A1I4VE25_9BACT</name>
<keyword evidence="2" id="KW-0067">ATP-binding</keyword>
<dbReference type="GO" id="GO:0016887">
    <property type="term" value="F:ATP hydrolysis activity"/>
    <property type="evidence" value="ECO:0007669"/>
    <property type="project" value="TreeGrafter"/>
</dbReference>
<keyword evidence="1" id="KW-0547">Nucleotide-binding</keyword>
<dbReference type="PANTHER" id="PTHR47962:SF5">
    <property type="entry name" value="ATP-DEPENDENT HELICASE LHR-RELATED"/>
    <property type="match status" value="1"/>
</dbReference>
<organism evidence="6 7">
    <name type="scientific">Thermodesulforhabdus norvegica</name>
    <dbReference type="NCBI Taxonomy" id="39841"/>
    <lineage>
        <taxon>Bacteria</taxon>
        <taxon>Pseudomonadati</taxon>
        <taxon>Thermodesulfobacteriota</taxon>
        <taxon>Syntrophobacteria</taxon>
        <taxon>Syntrophobacterales</taxon>
        <taxon>Thermodesulforhabdaceae</taxon>
        <taxon>Thermodesulforhabdus</taxon>
    </lineage>
</organism>
<evidence type="ECO:0000256" key="3">
    <source>
        <dbReference type="SAM" id="MobiDB-lite"/>
    </source>
</evidence>
<keyword evidence="6" id="KW-0347">Helicase</keyword>
<keyword evidence="6" id="KW-0378">Hydrolase</keyword>